<feature type="domain" description="Penicillin-binding protein transpeptidase" evidence="6">
    <location>
        <begin position="369"/>
        <end position="667"/>
    </location>
</feature>
<comment type="similarity">
    <text evidence="2">Belongs to the transpeptidase family.</text>
</comment>
<dbReference type="InterPro" id="IPR005311">
    <property type="entry name" value="PBP_dimer"/>
</dbReference>
<evidence type="ECO:0000256" key="1">
    <source>
        <dbReference type="ARBA" id="ARBA00004370"/>
    </source>
</evidence>
<feature type="transmembrane region" description="Helical" evidence="5">
    <location>
        <begin position="127"/>
        <end position="146"/>
    </location>
</feature>
<dbReference type="Gene3D" id="3.40.710.10">
    <property type="entry name" value="DD-peptidase/beta-lactamase superfamily"/>
    <property type="match status" value="1"/>
</dbReference>
<keyword evidence="8" id="KW-0328">Glycosyltransferase</keyword>
<evidence type="ECO:0000259" key="6">
    <source>
        <dbReference type="Pfam" id="PF00905"/>
    </source>
</evidence>
<dbReference type="OrthoDB" id="9789078at2"/>
<dbReference type="STRING" id="446466.Cfla_1590"/>
<dbReference type="Proteomes" id="UP000000849">
    <property type="component" value="Chromosome"/>
</dbReference>
<dbReference type="KEGG" id="cfl:Cfla_1590"/>
<dbReference type="EMBL" id="CP001964">
    <property type="protein sequence ID" value="ADG74488.1"/>
    <property type="molecule type" value="Genomic_DNA"/>
</dbReference>
<proteinExistence type="inferred from homology"/>
<dbReference type="SUPFAM" id="SSF56519">
    <property type="entry name" value="Penicillin binding protein dimerisation domain"/>
    <property type="match status" value="1"/>
</dbReference>
<evidence type="ECO:0000256" key="4">
    <source>
        <dbReference type="SAM" id="MobiDB-lite"/>
    </source>
</evidence>
<dbReference type="GO" id="GO:0071555">
    <property type="term" value="P:cell wall organization"/>
    <property type="evidence" value="ECO:0007669"/>
    <property type="project" value="TreeGrafter"/>
</dbReference>
<dbReference type="Pfam" id="PF03717">
    <property type="entry name" value="PBP_dimer"/>
    <property type="match status" value="1"/>
</dbReference>
<reference evidence="8 9" key="1">
    <citation type="journal article" date="2010" name="Stand. Genomic Sci.">
        <title>Complete genome sequence of Cellulomonas flavigena type strain (134).</title>
        <authorList>
            <person name="Abt B."/>
            <person name="Foster B."/>
            <person name="Lapidus A."/>
            <person name="Clum A."/>
            <person name="Sun H."/>
            <person name="Pukall R."/>
            <person name="Lucas S."/>
            <person name="Glavina Del Rio T."/>
            <person name="Nolan M."/>
            <person name="Tice H."/>
            <person name="Cheng J.F."/>
            <person name="Pitluck S."/>
            <person name="Liolios K."/>
            <person name="Ivanova N."/>
            <person name="Mavromatis K."/>
            <person name="Ovchinnikova G."/>
            <person name="Pati A."/>
            <person name="Goodwin L."/>
            <person name="Chen A."/>
            <person name="Palaniappan K."/>
            <person name="Land M."/>
            <person name="Hauser L."/>
            <person name="Chang Y.J."/>
            <person name="Jeffries C.D."/>
            <person name="Rohde M."/>
            <person name="Goker M."/>
            <person name="Woyke T."/>
            <person name="Bristow J."/>
            <person name="Eisen J.A."/>
            <person name="Markowitz V."/>
            <person name="Hugenholtz P."/>
            <person name="Kyrpides N.C."/>
            <person name="Klenk H.P."/>
        </authorList>
    </citation>
    <scope>NUCLEOTIDE SEQUENCE [LARGE SCALE GENOMIC DNA]</scope>
    <source>
        <strain evidence="9">ATCC 482 / DSM 20109 / BCRC 11376 / JCM 18109 / NBRC 3775 / NCIMB 8073 / NRS 134</strain>
    </source>
</reference>
<keyword evidence="9" id="KW-1185">Reference proteome</keyword>
<keyword evidence="8" id="KW-0808">Transferase</keyword>
<dbReference type="InterPro" id="IPR001460">
    <property type="entry name" value="PCN-bd_Tpept"/>
</dbReference>
<dbReference type="Gene3D" id="3.90.1310.10">
    <property type="entry name" value="Penicillin-binding protein 2a (Domain 2)"/>
    <property type="match status" value="1"/>
</dbReference>
<name>D5UDT0_CELFN</name>
<dbReference type="GO" id="GO:0008658">
    <property type="term" value="F:penicillin binding"/>
    <property type="evidence" value="ECO:0007669"/>
    <property type="project" value="InterPro"/>
</dbReference>
<feature type="compositionally biased region" description="Low complexity" evidence="4">
    <location>
        <begin position="9"/>
        <end position="63"/>
    </location>
</feature>
<keyword evidence="5" id="KW-0812">Transmembrane</keyword>
<evidence type="ECO:0000256" key="2">
    <source>
        <dbReference type="ARBA" id="ARBA00007171"/>
    </source>
</evidence>
<dbReference type="GO" id="GO:0016757">
    <property type="term" value="F:glycosyltransferase activity"/>
    <property type="evidence" value="ECO:0007669"/>
    <property type="project" value="UniProtKB-KW"/>
</dbReference>
<dbReference type="InterPro" id="IPR050515">
    <property type="entry name" value="Beta-lactam/transpept"/>
</dbReference>
<accession>D5UDT0</accession>
<dbReference type="PANTHER" id="PTHR30627:SF1">
    <property type="entry name" value="PEPTIDOGLYCAN D,D-TRANSPEPTIDASE FTSI"/>
    <property type="match status" value="1"/>
</dbReference>
<dbReference type="InterPro" id="IPR036138">
    <property type="entry name" value="PBP_dimer_sf"/>
</dbReference>
<evidence type="ECO:0000313" key="9">
    <source>
        <dbReference type="Proteomes" id="UP000000849"/>
    </source>
</evidence>
<evidence type="ECO:0000313" key="8">
    <source>
        <dbReference type="EMBL" id="ADG74488.1"/>
    </source>
</evidence>
<protein>
    <submittedName>
        <fullName evidence="8">Peptidoglycan glycosyltransferase</fullName>
        <ecNumber evidence="8">2.4.1.129</ecNumber>
    </submittedName>
</protein>
<feature type="domain" description="Penicillin-binding protein dimerisation" evidence="7">
    <location>
        <begin position="171"/>
        <end position="325"/>
    </location>
</feature>
<dbReference type="InterPro" id="IPR012338">
    <property type="entry name" value="Beta-lactam/transpept-like"/>
</dbReference>
<evidence type="ECO:0000256" key="5">
    <source>
        <dbReference type="SAM" id="Phobius"/>
    </source>
</evidence>
<feature type="region of interest" description="Disordered" evidence="4">
    <location>
        <begin position="1"/>
        <end position="115"/>
    </location>
</feature>
<dbReference type="HOGENOM" id="CLU_009289_6_5_11"/>
<evidence type="ECO:0000256" key="3">
    <source>
        <dbReference type="ARBA" id="ARBA00023136"/>
    </source>
</evidence>
<gene>
    <name evidence="8" type="ordered locus">Cfla_1590</name>
</gene>
<dbReference type="eggNOG" id="COG0768">
    <property type="taxonomic scope" value="Bacteria"/>
</dbReference>
<dbReference type="SUPFAM" id="SSF56601">
    <property type="entry name" value="beta-lactamase/transpeptidase-like"/>
    <property type="match status" value="1"/>
</dbReference>
<dbReference type="PANTHER" id="PTHR30627">
    <property type="entry name" value="PEPTIDOGLYCAN D,D-TRANSPEPTIDASE"/>
    <property type="match status" value="1"/>
</dbReference>
<dbReference type="AlphaFoldDB" id="D5UDT0"/>
<dbReference type="Pfam" id="PF00905">
    <property type="entry name" value="Transpeptidase"/>
    <property type="match status" value="1"/>
</dbReference>
<organism evidence="8 9">
    <name type="scientific">Cellulomonas flavigena (strain ATCC 482 / DSM 20109 / BCRC 11376 / JCM 18109 / NBRC 3775 / NCIMB 8073 / NRS 134)</name>
    <dbReference type="NCBI Taxonomy" id="446466"/>
    <lineage>
        <taxon>Bacteria</taxon>
        <taxon>Bacillati</taxon>
        <taxon>Actinomycetota</taxon>
        <taxon>Actinomycetes</taxon>
        <taxon>Micrococcales</taxon>
        <taxon>Cellulomonadaceae</taxon>
        <taxon>Cellulomonas</taxon>
    </lineage>
</organism>
<dbReference type="EC" id="2.4.1.129" evidence="8"/>
<keyword evidence="3 5" id="KW-0472">Membrane</keyword>
<evidence type="ECO:0000259" key="7">
    <source>
        <dbReference type="Pfam" id="PF03717"/>
    </source>
</evidence>
<dbReference type="Gene3D" id="3.30.450.330">
    <property type="match status" value="1"/>
</dbReference>
<feature type="region of interest" description="Disordered" evidence="4">
    <location>
        <begin position="315"/>
        <end position="335"/>
    </location>
</feature>
<sequence length="692" mass="71997">MSTRSTGVPRQATGRQGARRQPAPRRTTTRQPAGEPAARQRGAPGRPAARTTDAPAPRVAPAREAGRGTVGAVSERTGTVPRRRTAAAAERSRVAPRRPAPAGTRPVRPPAAPGAPRTVVASRARMTAVLVVLCLVLVTFAGRLVYVQVVTGPEVAAIAREKRMATAQVLGARGEITDAGGVVLATSVERYRVVVNQKQVATYRARGSSDGLDGAAGVASRLAPVLGLNPAELGGDLVGDRGYVVVARDVLPDVARAVRAMRLDGVGVEKVADRVYPKGTVAGNIVGFVNSEGEGLQGLEFALDEHLRGTAGQERFESGRRGQPIPGGVSEANPAQDGRSVRLTLDSDLQWKAEEQLRAKVAETGADGGTIVVMRPTGEVLALADSTAFDPNAPGDRATEGLSPSVADIFEPGSTSKVVTMAAALENGLVGPTDRFEVADRWRTPQGETIKDSHDHGVEKLTATGIFAESSNVGTVLIGERLSKDQRYQYLSAFGFGSRTGIEVPGESRGLLRTPDDWHGRDEYAVLFGQAVGVNALQVASVFATIANDGVRVPPHLIAGWTSPDGVFEPAAPREGTQVVSQQTAATVLSMMESAVDDGTGGNAAIPGYRVAGKTGTAQRFNPSGYTASFIGVAPADDPQVVTAVVLHNPRSSIYGGTVAAPVFSAVTGYALQQLGVAPSGAPATLFPTTWE</sequence>
<keyword evidence="5" id="KW-1133">Transmembrane helix</keyword>
<comment type="subcellular location">
    <subcellularLocation>
        <location evidence="1">Membrane</location>
    </subcellularLocation>
</comment>
<dbReference type="GO" id="GO:0005886">
    <property type="term" value="C:plasma membrane"/>
    <property type="evidence" value="ECO:0007669"/>
    <property type="project" value="TreeGrafter"/>
</dbReference>